<accession>A0A5C2IGB2</accession>
<organism evidence="1 2">
    <name type="scientific">Burkholderia phage AMP1</name>
    <dbReference type="NCBI Taxonomy" id="2601683"/>
    <lineage>
        <taxon>Viruses</taxon>
        <taxon>Duplodnaviria</taxon>
        <taxon>Heunggongvirae</taxon>
        <taxon>Uroviricota</taxon>
        <taxon>Caudoviricetes</taxon>
        <taxon>Autographivirales</taxon>
        <taxon>Autonotataviridae</taxon>
        <taxon>Ampunavirus</taxon>
        <taxon>Ampunavirus BpAMP1</taxon>
    </lineage>
</organism>
<dbReference type="EMBL" id="MN191861">
    <property type="protein sequence ID" value="QEP52832.1"/>
    <property type="molecule type" value="Genomic_DNA"/>
</dbReference>
<name>A0A5C2IGB2_9CAUD</name>
<evidence type="ECO:0000313" key="2">
    <source>
        <dbReference type="Proteomes" id="UP000324118"/>
    </source>
</evidence>
<gene>
    <name evidence="1" type="ORF">AMP1_5</name>
</gene>
<proteinExistence type="predicted"/>
<sequence length="63" mass="7248">MKTATIEVYHVFGTRSCKSADVLYRGKLLYRAAGLEQQQKLLDDARKWALDKGFTHIIVRHLS</sequence>
<protein>
    <submittedName>
        <fullName evidence="1">Uncharacterized protein</fullName>
    </submittedName>
</protein>
<reference evidence="1 2" key="1">
    <citation type="submission" date="2019-07" db="EMBL/GenBank/DDBJ databases">
        <authorList>
            <person name="Letarov A.V."/>
        </authorList>
    </citation>
    <scope>NUCLEOTIDE SEQUENCE [LARGE SCALE GENOMIC DNA]</scope>
</reference>
<evidence type="ECO:0000313" key="1">
    <source>
        <dbReference type="EMBL" id="QEP52832.1"/>
    </source>
</evidence>
<dbReference type="Proteomes" id="UP000324118">
    <property type="component" value="Segment"/>
</dbReference>